<keyword evidence="4" id="KW-1185">Reference proteome</keyword>
<protein>
    <submittedName>
        <fullName evidence="3">DUF4398 domain-containing protein</fullName>
    </submittedName>
</protein>
<dbReference type="EMBL" id="JBHSHD010000002">
    <property type="protein sequence ID" value="MFC4819030.1"/>
    <property type="molecule type" value="Genomic_DNA"/>
</dbReference>
<dbReference type="Proteomes" id="UP001595886">
    <property type="component" value="Unassembled WGS sequence"/>
</dbReference>
<name>A0ABV9QPU4_9GAMM</name>
<feature type="domain" description="DUF4398" evidence="2">
    <location>
        <begin position="28"/>
        <end position="104"/>
    </location>
</feature>
<dbReference type="Pfam" id="PF14346">
    <property type="entry name" value="DUF4398"/>
    <property type="match status" value="1"/>
</dbReference>
<dbReference type="RefSeq" id="WP_380018766.1">
    <property type="nucleotide sequence ID" value="NZ_JBHSHD010000002.1"/>
</dbReference>
<gene>
    <name evidence="3" type="ORF">ACFO6Q_01770</name>
</gene>
<evidence type="ECO:0000256" key="1">
    <source>
        <dbReference type="SAM" id="SignalP"/>
    </source>
</evidence>
<organism evidence="3 4">
    <name type="scientific">Dokdonella ginsengisoli</name>
    <dbReference type="NCBI Taxonomy" id="363846"/>
    <lineage>
        <taxon>Bacteria</taxon>
        <taxon>Pseudomonadati</taxon>
        <taxon>Pseudomonadota</taxon>
        <taxon>Gammaproteobacteria</taxon>
        <taxon>Lysobacterales</taxon>
        <taxon>Rhodanobacteraceae</taxon>
        <taxon>Dokdonella</taxon>
    </lineage>
</organism>
<dbReference type="Gene3D" id="1.20.1270.390">
    <property type="match status" value="1"/>
</dbReference>
<feature type="signal peptide" evidence="1">
    <location>
        <begin position="1"/>
        <end position="19"/>
    </location>
</feature>
<accession>A0ABV9QPU4</accession>
<sequence>MFRILFLLILLSCGSVALAAERKDAELALVQASTAVQNAGRDDAATYAATEFATAQAMLASATDAFETRAWTRSAIYAERARVDGDLAAARGRQFRAEAAAAELERSLDSLRAQIGGSP</sequence>
<evidence type="ECO:0000313" key="3">
    <source>
        <dbReference type="EMBL" id="MFC4819030.1"/>
    </source>
</evidence>
<proteinExistence type="predicted"/>
<dbReference type="InterPro" id="IPR025511">
    <property type="entry name" value="DUF4398"/>
</dbReference>
<evidence type="ECO:0000313" key="4">
    <source>
        <dbReference type="Proteomes" id="UP001595886"/>
    </source>
</evidence>
<reference evidence="4" key="1">
    <citation type="journal article" date="2019" name="Int. J. Syst. Evol. Microbiol.">
        <title>The Global Catalogue of Microorganisms (GCM) 10K type strain sequencing project: providing services to taxonomists for standard genome sequencing and annotation.</title>
        <authorList>
            <consortium name="The Broad Institute Genomics Platform"/>
            <consortium name="The Broad Institute Genome Sequencing Center for Infectious Disease"/>
            <person name="Wu L."/>
            <person name="Ma J."/>
        </authorList>
    </citation>
    <scope>NUCLEOTIDE SEQUENCE [LARGE SCALE GENOMIC DNA]</scope>
    <source>
        <strain evidence="4">CCUG 30340</strain>
    </source>
</reference>
<keyword evidence="1" id="KW-0732">Signal</keyword>
<evidence type="ECO:0000259" key="2">
    <source>
        <dbReference type="Pfam" id="PF14346"/>
    </source>
</evidence>
<feature type="chain" id="PRO_5046635031" evidence="1">
    <location>
        <begin position="20"/>
        <end position="119"/>
    </location>
</feature>
<comment type="caution">
    <text evidence="3">The sequence shown here is derived from an EMBL/GenBank/DDBJ whole genome shotgun (WGS) entry which is preliminary data.</text>
</comment>